<organism evidence="1 2">
    <name type="scientific">Flavobacterium ichthyis</name>
    <dbReference type="NCBI Taxonomy" id="2698827"/>
    <lineage>
        <taxon>Bacteria</taxon>
        <taxon>Pseudomonadati</taxon>
        <taxon>Bacteroidota</taxon>
        <taxon>Flavobacteriia</taxon>
        <taxon>Flavobacteriales</taxon>
        <taxon>Flavobacteriaceae</taxon>
        <taxon>Flavobacterium</taxon>
    </lineage>
</organism>
<sequence>MGQLDTKTRKKAFDQFFKTVIIPFFAQEGFSPVSKTSKKVYKKFSDGLSVYIYFEYNTFGSGFYDVAVSYFDEEVGSETDDEYIAMPKISTPKLKCRTIEDFTNDNANHWLEYIKHQVLDFIHNNASHKSILEPNAFDIPMSREKQIRAVLLKKSQQ</sequence>
<name>A0ABW9Z5G0_9FLAO</name>
<dbReference type="RefSeq" id="WP_166535902.1">
    <property type="nucleotide sequence ID" value="NZ_JAABLM010000002.1"/>
</dbReference>
<keyword evidence="2" id="KW-1185">Reference proteome</keyword>
<proteinExistence type="predicted"/>
<reference evidence="2" key="1">
    <citation type="submission" date="2020-01" db="EMBL/GenBank/DDBJ databases">
        <title>Sphingomonas sp. strain CSW-10.</title>
        <authorList>
            <person name="Chen W.-M."/>
        </authorList>
    </citation>
    <scope>NUCLEOTIDE SEQUENCE [LARGE SCALE GENOMIC DNA]</scope>
    <source>
        <strain evidence="2">NST-5</strain>
    </source>
</reference>
<evidence type="ECO:0008006" key="3">
    <source>
        <dbReference type="Google" id="ProtNLM"/>
    </source>
</evidence>
<evidence type="ECO:0000313" key="2">
    <source>
        <dbReference type="Proteomes" id="UP000798602"/>
    </source>
</evidence>
<comment type="caution">
    <text evidence="1">The sequence shown here is derived from an EMBL/GenBank/DDBJ whole genome shotgun (WGS) entry which is preliminary data.</text>
</comment>
<dbReference type="EMBL" id="JAABLM010000002">
    <property type="protein sequence ID" value="NBL64083.1"/>
    <property type="molecule type" value="Genomic_DNA"/>
</dbReference>
<protein>
    <recommendedName>
        <fullName evidence="3">DUF4304 domain-containing protein</fullName>
    </recommendedName>
</protein>
<accession>A0ABW9Z5G0</accession>
<dbReference type="Proteomes" id="UP000798602">
    <property type="component" value="Unassembled WGS sequence"/>
</dbReference>
<gene>
    <name evidence="1" type="ORF">GV828_02580</name>
</gene>
<evidence type="ECO:0000313" key="1">
    <source>
        <dbReference type="EMBL" id="NBL64083.1"/>
    </source>
</evidence>